<organism evidence="2 3">
    <name type="scientific">Allonocardiopsis opalescens</name>
    <dbReference type="NCBI Taxonomy" id="1144618"/>
    <lineage>
        <taxon>Bacteria</taxon>
        <taxon>Bacillati</taxon>
        <taxon>Actinomycetota</taxon>
        <taxon>Actinomycetes</taxon>
        <taxon>Streptosporangiales</taxon>
        <taxon>Allonocardiopsis</taxon>
    </lineage>
</organism>
<gene>
    <name evidence="2" type="ORF">CLV72_101307</name>
</gene>
<dbReference type="EMBL" id="PVZC01000001">
    <property type="protein sequence ID" value="PRY01723.1"/>
    <property type="molecule type" value="Genomic_DNA"/>
</dbReference>
<dbReference type="Proteomes" id="UP000237846">
    <property type="component" value="Unassembled WGS sequence"/>
</dbReference>
<accession>A0A2T0QCZ2</accession>
<protein>
    <recommendedName>
        <fullName evidence="4">Polymer-forming protein</fullName>
    </recommendedName>
</protein>
<dbReference type="OrthoDB" id="5149096at2"/>
<feature type="signal peptide" evidence="1">
    <location>
        <begin position="1"/>
        <end position="21"/>
    </location>
</feature>
<dbReference type="SUPFAM" id="SSF51126">
    <property type="entry name" value="Pectin lyase-like"/>
    <property type="match status" value="1"/>
</dbReference>
<dbReference type="AlphaFoldDB" id="A0A2T0QCZ2"/>
<proteinExistence type="predicted"/>
<sequence>MRRRTTIVTAAMLAASGFAFAAPASADLDTRCIGTAGAVTVPGDLFVPAGRSCDLTGTTIQGDVRVQAGADLLITGGTIEGAVTVQQDGYFDAVETAVGGAVTLRAGFGAYLESSEFAGNVRSVTVDGAAVEGFLISDGSAVGGNLDARTGDLFAESSTVGGNLIADGTVYADVFDVVVEGNLTVRNGNEYGSVVCGSEVYGNGTFSANTGALQIGAATPLAECDATSYWNRSVTVTGNTGGVTIDQNIIRNNLTATGNDPVAAVGSDNRVRGEIIGDTTPLRGSMTGVRALRATADRDAAALADAETRRTDAEAAAAQAGPAAL</sequence>
<feature type="chain" id="PRO_5015612433" description="Polymer-forming protein" evidence="1">
    <location>
        <begin position="22"/>
        <end position="325"/>
    </location>
</feature>
<dbReference type="InterPro" id="IPR011050">
    <property type="entry name" value="Pectin_lyase_fold/virulence"/>
</dbReference>
<keyword evidence="1" id="KW-0732">Signal</keyword>
<comment type="caution">
    <text evidence="2">The sequence shown here is derived from an EMBL/GenBank/DDBJ whole genome shotgun (WGS) entry which is preliminary data.</text>
</comment>
<keyword evidence="3" id="KW-1185">Reference proteome</keyword>
<evidence type="ECO:0000256" key="1">
    <source>
        <dbReference type="SAM" id="SignalP"/>
    </source>
</evidence>
<evidence type="ECO:0008006" key="4">
    <source>
        <dbReference type="Google" id="ProtNLM"/>
    </source>
</evidence>
<evidence type="ECO:0000313" key="2">
    <source>
        <dbReference type="EMBL" id="PRY01723.1"/>
    </source>
</evidence>
<name>A0A2T0QCZ2_9ACTN</name>
<reference evidence="2 3" key="1">
    <citation type="submission" date="2018-03" db="EMBL/GenBank/DDBJ databases">
        <title>Genomic Encyclopedia of Archaeal and Bacterial Type Strains, Phase II (KMG-II): from individual species to whole genera.</title>
        <authorList>
            <person name="Goeker M."/>
        </authorList>
    </citation>
    <scope>NUCLEOTIDE SEQUENCE [LARGE SCALE GENOMIC DNA]</scope>
    <source>
        <strain evidence="2 3">DSM 45601</strain>
    </source>
</reference>
<dbReference type="RefSeq" id="WP_106237919.1">
    <property type="nucleotide sequence ID" value="NZ_PVZC01000001.1"/>
</dbReference>
<evidence type="ECO:0000313" key="3">
    <source>
        <dbReference type="Proteomes" id="UP000237846"/>
    </source>
</evidence>